<comment type="similarity">
    <text evidence="1">Belongs to the NipSnap family.</text>
</comment>
<gene>
    <name evidence="4" type="ORF">HOV93_51340</name>
</gene>
<dbReference type="InterPro" id="IPR051557">
    <property type="entry name" value="NipSnap_domain"/>
</dbReference>
<dbReference type="Proteomes" id="UP000551616">
    <property type="component" value="Unassembled WGS sequence"/>
</dbReference>
<dbReference type="PANTHER" id="PTHR21017:SF17">
    <property type="entry name" value="PROTEIN NIPSNAP"/>
    <property type="match status" value="1"/>
</dbReference>
<dbReference type="EMBL" id="JABRWO010000023">
    <property type="protein sequence ID" value="MBA2117927.1"/>
    <property type="molecule type" value="Genomic_DNA"/>
</dbReference>
<evidence type="ECO:0000256" key="1">
    <source>
        <dbReference type="ARBA" id="ARBA00005291"/>
    </source>
</evidence>
<dbReference type="Gene3D" id="3.30.70.100">
    <property type="match status" value="2"/>
</dbReference>
<reference evidence="4 5" key="1">
    <citation type="submission" date="2020-05" db="EMBL/GenBank/DDBJ databases">
        <title>Bremerella alba sp. nov., a novel planctomycete isolated from the surface of the macroalga Fucus spiralis.</title>
        <authorList>
            <person name="Godinho O."/>
            <person name="Botelho R."/>
            <person name="Albuquerque L."/>
            <person name="Wiegand S."/>
            <person name="Da Costa M.S."/>
            <person name="Lobo-Da-Cunha A."/>
            <person name="Jogler C."/>
            <person name="Lage O.M."/>
        </authorList>
    </citation>
    <scope>NUCLEOTIDE SEQUENCE [LARGE SCALE GENOMIC DNA]</scope>
    <source>
        <strain evidence="4 5">FF15</strain>
    </source>
</reference>
<evidence type="ECO:0000313" key="5">
    <source>
        <dbReference type="Proteomes" id="UP000551616"/>
    </source>
</evidence>
<accession>A0A7V8VAG4</accession>
<name>A0A7V8VAG4_9BACT</name>
<dbReference type="PANTHER" id="PTHR21017">
    <property type="entry name" value="NIPSNAP-RELATED"/>
    <property type="match status" value="1"/>
</dbReference>
<protein>
    <recommendedName>
        <fullName evidence="3">NIPSNAP domain-containing protein</fullName>
    </recommendedName>
</protein>
<keyword evidence="2" id="KW-0732">Signal</keyword>
<feature type="chain" id="PRO_5030609293" description="NIPSNAP domain-containing protein" evidence="2">
    <location>
        <begin position="26"/>
        <end position="250"/>
    </location>
</feature>
<proteinExistence type="inferred from homology"/>
<dbReference type="InterPro" id="IPR011008">
    <property type="entry name" value="Dimeric_a/b-barrel"/>
</dbReference>
<dbReference type="AlphaFoldDB" id="A0A7V8VAG4"/>
<evidence type="ECO:0000259" key="3">
    <source>
        <dbReference type="Pfam" id="PF07978"/>
    </source>
</evidence>
<comment type="caution">
    <text evidence="4">The sequence shown here is derived from an EMBL/GenBank/DDBJ whole genome shotgun (WGS) entry which is preliminary data.</text>
</comment>
<dbReference type="InterPro" id="IPR012577">
    <property type="entry name" value="NIPSNAP"/>
</dbReference>
<organism evidence="4 5">
    <name type="scientific">Bremerella alba</name>
    <dbReference type="NCBI Taxonomy" id="980252"/>
    <lineage>
        <taxon>Bacteria</taxon>
        <taxon>Pseudomonadati</taxon>
        <taxon>Planctomycetota</taxon>
        <taxon>Planctomycetia</taxon>
        <taxon>Pirellulales</taxon>
        <taxon>Pirellulaceae</taxon>
        <taxon>Bremerella</taxon>
    </lineage>
</organism>
<feature type="signal peptide" evidence="2">
    <location>
        <begin position="1"/>
        <end position="25"/>
    </location>
</feature>
<dbReference type="SUPFAM" id="SSF54909">
    <property type="entry name" value="Dimeric alpha+beta barrel"/>
    <property type="match status" value="2"/>
</dbReference>
<feature type="domain" description="NIPSNAP" evidence="3">
    <location>
        <begin position="147"/>
        <end position="248"/>
    </location>
</feature>
<dbReference type="Pfam" id="PF07978">
    <property type="entry name" value="NIPSNAP"/>
    <property type="match status" value="2"/>
</dbReference>
<dbReference type="RefSeq" id="WP_207399284.1">
    <property type="nucleotide sequence ID" value="NZ_JABRWO010000023.1"/>
</dbReference>
<feature type="domain" description="NIPSNAP" evidence="3">
    <location>
        <begin position="30"/>
        <end position="135"/>
    </location>
</feature>
<keyword evidence="5" id="KW-1185">Reference proteome</keyword>
<evidence type="ECO:0000313" key="4">
    <source>
        <dbReference type="EMBL" id="MBA2117927.1"/>
    </source>
</evidence>
<sequence length="250" mass="28706">MRAIQLSYGLAGLLLSIAFISSADAQDRVYELRTYTTNEGKLENLHARFRDHTVGLFEKQGMQNHAYWVPNEGESADNTLVYIISHESTDAAKKSWKAFIEDPKWKEVAAESEKDGKILAKRPDSVYMEATDFSPQNFESAEQPRLFELRTYTTAEGRLPALLQRFRDGELALFEKQGMTNVAYFTPVEMPNTLIYVVAHKDAAAMKKAWDGFRNDQEWQQLWEKSTKDGKIVIKVDRQILRPVDYSPMK</sequence>
<evidence type="ECO:0000256" key="2">
    <source>
        <dbReference type="SAM" id="SignalP"/>
    </source>
</evidence>